<dbReference type="AlphaFoldDB" id="Q25BL2"/>
<protein>
    <submittedName>
        <fullName evidence="1">Uncharacterized protein</fullName>
    </submittedName>
</protein>
<dbReference type="ExpressionAtlas" id="Q25BL2">
    <property type="expression patterns" value="baseline"/>
</dbReference>
<evidence type="ECO:0000313" key="1">
    <source>
        <dbReference type="EMBL" id="ABD65613.1"/>
    </source>
</evidence>
<proteinExistence type="predicted"/>
<accession>Q25BL2</accession>
<sequence>MESSDVAYGIIKSEPHTSTTVSEAASSNRKRPQPTINKLRAVANILLSPVSRNVTGRSAEEMMCCGCWVFVVKGVLGLTKETWERHRCRAHSVVVIAVLPRRSENRTIIGEARRWVNGVGEVAVEEGGGRRCGKGMRIPVRRRSGEVRTSRRSEHGAFSHRTKRFQGGAVVERGTEDEAVETENEEETRCWRVVAGAERAMPTAKDTVDVEERGFQNCLDYRDMEREKDFSEVFKF</sequence>
<name>Q25BL2_BRAOL</name>
<dbReference type="EMBL" id="AC183492">
    <property type="protein sequence ID" value="ABD65613.1"/>
    <property type="molecule type" value="Genomic_DNA"/>
</dbReference>
<gene>
    <name evidence="1" type="ORF">23.t00024</name>
</gene>
<reference evidence="1" key="1">
    <citation type="submission" date="2006-03" db="EMBL/GenBank/DDBJ databases">
        <title>Comparative genomics of Brassica oleracea and Arabidopsis thaliana reveals gene loss, fragmentation and dispersal following polyploidy.</title>
        <authorList>
            <person name="Town C.D."/>
            <person name="Cheung F."/>
            <person name="Maiti R."/>
            <person name="Crabtree J."/>
            <person name="Haas B.J."/>
            <person name="Wortman J.R."/>
            <person name="Hine E.E."/>
            <person name="Althoff R."/>
            <person name="Arbogast T."/>
            <person name="Tallon L.J."/>
            <person name="Teresa U.T."/>
            <person name="Trick M."/>
            <person name="Bancroft I."/>
        </authorList>
    </citation>
    <scope>NUCLEOTIDE SEQUENCE</scope>
</reference>
<organism evidence="1">
    <name type="scientific">Brassica oleracea</name>
    <name type="common">Wild cabbage</name>
    <dbReference type="NCBI Taxonomy" id="3712"/>
    <lineage>
        <taxon>Eukaryota</taxon>
        <taxon>Viridiplantae</taxon>
        <taxon>Streptophyta</taxon>
        <taxon>Embryophyta</taxon>
        <taxon>Tracheophyta</taxon>
        <taxon>Spermatophyta</taxon>
        <taxon>Magnoliopsida</taxon>
        <taxon>eudicotyledons</taxon>
        <taxon>Gunneridae</taxon>
        <taxon>Pentapetalae</taxon>
        <taxon>rosids</taxon>
        <taxon>malvids</taxon>
        <taxon>Brassicales</taxon>
        <taxon>Brassicaceae</taxon>
        <taxon>Brassiceae</taxon>
        <taxon>Brassica</taxon>
    </lineage>
</organism>